<gene>
    <name evidence="2" type="ORF">Pan189_05050</name>
</gene>
<dbReference type="EMBL" id="CP036268">
    <property type="protein sequence ID" value="QDT36150.1"/>
    <property type="molecule type" value="Genomic_DNA"/>
</dbReference>
<dbReference type="InterPro" id="IPR052340">
    <property type="entry name" value="RNase_Y/CdgJ"/>
</dbReference>
<dbReference type="Proteomes" id="UP000317318">
    <property type="component" value="Chromosome"/>
</dbReference>
<dbReference type="RefSeq" id="WP_145362375.1">
    <property type="nucleotide sequence ID" value="NZ_CP036268.1"/>
</dbReference>
<sequence length="305" mass="33428">MIDWNSRLDSVLGATSESKIPPNVKLPVLPHAAIEFAQRSKSEDVTAKELGSIIESDGGLTCELLKQVNGAASGLTRKIATAAQAIALLGLKTTKLFVLSAAVDKAMKTRESRLIHLKTFWTANLERALFAREFAKLLKADPDVAFAGGMLQDFLLPTLANEMTDHYVDLLAAQSKASERRLDERERQSLKWDHAVAAGQLLRQWDFPEELVACVAYHHHGLRLMADKEIGRSPAAAVAVSSLLPDAIRQSPNGLNQLIQLDRAWPAFDLEAIAGVIEDELQKMNAPRDTYVTLARRLESAMATA</sequence>
<evidence type="ECO:0000259" key="1">
    <source>
        <dbReference type="PROSITE" id="PS51833"/>
    </source>
</evidence>
<dbReference type="Pfam" id="PF08668">
    <property type="entry name" value="HDOD"/>
    <property type="match status" value="1"/>
</dbReference>
<dbReference type="PANTHER" id="PTHR33525">
    <property type="match status" value="1"/>
</dbReference>
<keyword evidence="3" id="KW-1185">Reference proteome</keyword>
<feature type="domain" description="HDOD" evidence="1">
    <location>
        <begin position="26"/>
        <end position="221"/>
    </location>
</feature>
<dbReference type="Gene3D" id="1.10.3210.10">
    <property type="entry name" value="Hypothetical protein af1432"/>
    <property type="match status" value="1"/>
</dbReference>
<reference evidence="2 3" key="1">
    <citation type="submission" date="2019-02" db="EMBL/GenBank/DDBJ databases">
        <title>Deep-cultivation of Planctomycetes and their phenomic and genomic characterization uncovers novel biology.</title>
        <authorList>
            <person name="Wiegand S."/>
            <person name="Jogler M."/>
            <person name="Boedeker C."/>
            <person name="Pinto D."/>
            <person name="Vollmers J."/>
            <person name="Rivas-Marin E."/>
            <person name="Kohn T."/>
            <person name="Peeters S.H."/>
            <person name="Heuer A."/>
            <person name="Rast P."/>
            <person name="Oberbeckmann S."/>
            <person name="Bunk B."/>
            <person name="Jeske O."/>
            <person name="Meyerdierks A."/>
            <person name="Storesund J.E."/>
            <person name="Kallscheuer N."/>
            <person name="Luecker S."/>
            <person name="Lage O.M."/>
            <person name="Pohl T."/>
            <person name="Merkel B.J."/>
            <person name="Hornburger P."/>
            <person name="Mueller R.-W."/>
            <person name="Bruemmer F."/>
            <person name="Labrenz M."/>
            <person name="Spormann A.M."/>
            <person name="Op den Camp H."/>
            <person name="Overmann J."/>
            <person name="Amann R."/>
            <person name="Jetten M.S.M."/>
            <person name="Mascher T."/>
            <person name="Medema M.H."/>
            <person name="Devos D.P."/>
            <person name="Kaster A.-K."/>
            <person name="Ovreas L."/>
            <person name="Rohde M."/>
            <person name="Galperin M.Y."/>
            <person name="Jogler C."/>
        </authorList>
    </citation>
    <scope>NUCLEOTIDE SEQUENCE [LARGE SCALE GENOMIC DNA]</scope>
    <source>
        <strain evidence="2 3">Pan189</strain>
    </source>
</reference>
<dbReference type="AlphaFoldDB" id="A0A517QX52"/>
<protein>
    <submittedName>
        <fullName evidence="2">HDOD domain protein</fullName>
    </submittedName>
</protein>
<evidence type="ECO:0000313" key="3">
    <source>
        <dbReference type="Proteomes" id="UP000317318"/>
    </source>
</evidence>
<dbReference type="SUPFAM" id="SSF109604">
    <property type="entry name" value="HD-domain/PDEase-like"/>
    <property type="match status" value="1"/>
</dbReference>
<dbReference type="InterPro" id="IPR013976">
    <property type="entry name" value="HDOD"/>
</dbReference>
<dbReference type="PANTHER" id="PTHR33525:SF3">
    <property type="entry name" value="RIBONUCLEASE Y"/>
    <property type="match status" value="1"/>
</dbReference>
<evidence type="ECO:0000313" key="2">
    <source>
        <dbReference type="EMBL" id="QDT36150.1"/>
    </source>
</evidence>
<name>A0A517QX52_9PLAN</name>
<dbReference type="KEGG" id="svp:Pan189_05050"/>
<dbReference type="OrthoDB" id="9784953at2"/>
<proteinExistence type="predicted"/>
<organism evidence="2 3">
    <name type="scientific">Stratiformator vulcanicus</name>
    <dbReference type="NCBI Taxonomy" id="2527980"/>
    <lineage>
        <taxon>Bacteria</taxon>
        <taxon>Pseudomonadati</taxon>
        <taxon>Planctomycetota</taxon>
        <taxon>Planctomycetia</taxon>
        <taxon>Planctomycetales</taxon>
        <taxon>Planctomycetaceae</taxon>
        <taxon>Stratiformator</taxon>
    </lineage>
</organism>
<dbReference type="PROSITE" id="PS51833">
    <property type="entry name" value="HDOD"/>
    <property type="match status" value="1"/>
</dbReference>
<accession>A0A517QX52</accession>